<evidence type="ECO:0000313" key="3">
    <source>
        <dbReference type="WBParaSite" id="SBAD_0000825901-mRNA-1"/>
    </source>
</evidence>
<protein>
    <submittedName>
        <fullName evidence="3">PH domain-containing protein</fullName>
    </submittedName>
</protein>
<dbReference type="Proteomes" id="UP000270296">
    <property type="component" value="Unassembled WGS sequence"/>
</dbReference>
<accession>A0A183IWG6</accession>
<gene>
    <name evidence="1" type="ORF">SBAD_LOCUS7963</name>
</gene>
<reference evidence="3" key="1">
    <citation type="submission" date="2016-06" db="UniProtKB">
        <authorList>
            <consortium name="WormBaseParasite"/>
        </authorList>
    </citation>
    <scope>IDENTIFICATION</scope>
</reference>
<proteinExistence type="predicted"/>
<dbReference type="OrthoDB" id="5864900at2759"/>
<organism evidence="3">
    <name type="scientific">Soboliphyme baturini</name>
    <dbReference type="NCBI Taxonomy" id="241478"/>
    <lineage>
        <taxon>Eukaryota</taxon>
        <taxon>Metazoa</taxon>
        <taxon>Ecdysozoa</taxon>
        <taxon>Nematoda</taxon>
        <taxon>Enoplea</taxon>
        <taxon>Dorylaimia</taxon>
        <taxon>Dioctophymatida</taxon>
        <taxon>Dioctophymatoidea</taxon>
        <taxon>Soboliphymatidae</taxon>
        <taxon>Soboliphyme</taxon>
    </lineage>
</organism>
<keyword evidence="2" id="KW-1185">Reference proteome</keyword>
<sequence length="148" mass="16260">MSTPPLPVPSPDEKGGWLETVASLRKIQPPATHGIDVIENYTGSVAARVTKGCAGCWEKAPRNRHHQWELKVGNWNISSLRGKEQELVDETMKYQLDIVGLSSTKRPGSGLLNLNGRKLFYSDVDITTRAQAGIGVLVEPNLADRKID</sequence>
<evidence type="ECO:0000313" key="2">
    <source>
        <dbReference type="Proteomes" id="UP000270296"/>
    </source>
</evidence>
<evidence type="ECO:0000313" key="1">
    <source>
        <dbReference type="EMBL" id="VDP14878.1"/>
    </source>
</evidence>
<name>A0A183IWG6_9BILA</name>
<dbReference type="AlphaFoldDB" id="A0A183IWG6"/>
<dbReference type="EMBL" id="UZAM01011117">
    <property type="protein sequence ID" value="VDP14878.1"/>
    <property type="molecule type" value="Genomic_DNA"/>
</dbReference>
<dbReference type="WBParaSite" id="SBAD_0000825901-mRNA-1">
    <property type="protein sequence ID" value="SBAD_0000825901-mRNA-1"/>
    <property type="gene ID" value="SBAD_0000825901"/>
</dbReference>
<reference evidence="1 2" key="2">
    <citation type="submission" date="2018-11" db="EMBL/GenBank/DDBJ databases">
        <authorList>
            <consortium name="Pathogen Informatics"/>
        </authorList>
    </citation>
    <scope>NUCLEOTIDE SEQUENCE [LARGE SCALE GENOMIC DNA]</scope>
</reference>